<comment type="caution">
    <text evidence="2">The sequence shown here is derived from an EMBL/GenBank/DDBJ whole genome shotgun (WGS) entry which is preliminary data.</text>
</comment>
<dbReference type="AlphaFoldDB" id="A0AAV8SYR6"/>
<gene>
    <name evidence="2" type="ORF">K2173_004150</name>
</gene>
<protein>
    <recommendedName>
        <fullName evidence="1">Reverse transcriptase zinc-binding domain-containing protein</fullName>
    </recommendedName>
</protein>
<dbReference type="EMBL" id="JAIWQS010000007">
    <property type="protein sequence ID" value="KAJ8759143.1"/>
    <property type="molecule type" value="Genomic_DNA"/>
</dbReference>
<accession>A0AAV8SYR6</accession>
<proteinExistence type="predicted"/>
<dbReference type="InterPro" id="IPR026960">
    <property type="entry name" value="RVT-Znf"/>
</dbReference>
<sequence>MGWSVSNDNLVRFWLDMWVQGVTGPLFAHTILAIPAEQLEYKVSAYFTSGGEWSWDEFCMYLPSDILLKIVATSPPPPTIPRRLTAFVGCWNPVETSLFGLPIDFYSIICGRLGSGFLQLIWKWQGPHRIRTHLWLTAHERLMTNARRFQLSLTESPVCSECPTHVESLAHVFRDCWRARQDRARGRYFLMWCFQNFGNGGMNVASTSVPRRLMLCRKYCLMFRTLPWRLNTTVQSLPLLLIGAHRLLRLVGQHPGKDGLIWLRMGPPAGTPGQLLQVASSEMSMAGGLWVSVPMSATVRRDTLNYGRSSMGFALLGCLGIPG</sequence>
<evidence type="ECO:0000259" key="1">
    <source>
        <dbReference type="Pfam" id="PF13966"/>
    </source>
</evidence>
<evidence type="ECO:0000313" key="3">
    <source>
        <dbReference type="Proteomes" id="UP001159364"/>
    </source>
</evidence>
<evidence type="ECO:0000313" key="2">
    <source>
        <dbReference type="EMBL" id="KAJ8759143.1"/>
    </source>
</evidence>
<dbReference type="Proteomes" id="UP001159364">
    <property type="component" value="Linkage Group LG07"/>
</dbReference>
<reference evidence="2 3" key="1">
    <citation type="submission" date="2021-09" db="EMBL/GenBank/DDBJ databases">
        <title>Genomic insights and catalytic innovation underlie evolution of tropane alkaloids biosynthesis.</title>
        <authorList>
            <person name="Wang Y.-J."/>
            <person name="Tian T."/>
            <person name="Huang J.-P."/>
            <person name="Huang S.-X."/>
        </authorList>
    </citation>
    <scope>NUCLEOTIDE SEQUENCE [LARGE SCALE GENOMIC DNA]</scope>
    <source>
        <strain evidence="2">KIB-2018</strain>
        <tissue evidence="2">Leaf</tissue>
    </source>
</reference>
<name>A0AAV8SYR6_9ROSI</name>
<keyword evidence="3" id="KW-1185">Reference proteome</keyword>
<dbReference type="Pfam" id="PF13966">
    <property type="entry name" value="zf-RVT"/>
    <property type="match status" value="1"/>
</dbReference>
<feature type="domain" description="Reverse transcriptase zinc-binding" evidence="1">
    <location>
        <begin position="117"/>
        <end position="180"/>
    </location>
</feature>
<organism evidence="2 3">
    <name type="scientific">Erythroxylum novogranatense</name>
    <dbReference type="NCBI Taxonomy" id="1862640"/>
    <lineage>
        <taxon>Eukaryota</taxon>
        <taxon>Viridiplantae</taxon>
        <taxon>Streptophyta</taxon>
        <taxon>Embryophyta</taxon>
        <taxon>Tracheophyta</taxon>
        <taxon>Spermatophyta</taxon>
        <taxon>Magnoliopsida</taxon>
        <taxon>eudicotyledons</taxon>
        <taxon>Gunneridae</taxon>
        <taxon>Pentapetalae</taxon>
        <taxon>rosids</taxon>
        <taxon>fabids</taxon>
        <taxon>Malpighiales</taxon>
        <taxon>Erythroxylaceae</taxon>
        <taxon>Erythroxylum</taxon>
    </lineage>
</organism>